<organism evidence="6 7">
    <name type="scientific">Paucilactobacillus nenjiangensis</name>
    <dbReference type="NCBI Taxonomy" id="1296540"/>
    <lineage>
        <taxon>Bacteria</taxon>
        <taxon>Bacillati</taxon>
        <taxon>Bacillota</taxon>
        <taxon>Bacilli</taxon>
        <taxon>Lactobacillales</taxon>
        <taxon>Lactobacillaceae</taxon>
        <taxon>Paucilactobacillus</taxon>
    </lineage>
</organism>
<keyword evidence="7" id="KW-1185">Reference proteome</keyword>
<dbReference type="CDD" id="cd02432">
    <property type="entry name" value="Nodulin-21_like_1"/>
    <property type="match status" value="1"/>
</dbReference>
<keyword evidence="4 5" id="KW-0472">Membrane</keyword>
<feature type="transmembrane region" description="Helical" evidence="5">
    <location>
        <begin position="21"/>
        <end position="40"/>
    </location>
</feature>
<name>A0A5P1X1C8_9LACO</name>
<proteinExistence type="predicted"/>
<evidence type="ECO:0000256" key="4">
    <source>
        <dbReference type="ARBA" id="ARBA00023136"/>
    </source>
</evidence>
<keyword evidence="3 5" id="KW-1133">Transmembrane helix</keyword>
<reference evidence="6 7" key="1">
    <citation type="submission" date="2019-09" db="EMBL/GenBank/DDBJ databases">
        <title>Complete Genome Sequence of Lactobacillus nenjiangensis SH-Y15, isolated from sauerkraut.</title>
        <authorList>
            <person name="Yang H."/>
        </authorList>
    </citation>
    <scope>NUCLEOTIDE SEQUENCE [LARGE SCALE GENOMIC DNA]</scope>
    <source>
        <strain evidence="6 7">SH-Y15</strain>
    </source>
</reference>
<dbReference type="Proteomes" id="UP000325295">
    <property type="component" value="Chromosome"/>
</dbReference>
<dbReference type="GO" id="GO:0005384">
    <property type="term" value="F:manganese ion transmembrane transporter activity"/>
    <property type="evidence" value="ECO:0007669"/>
    <property type="project" value="InterPro"/>
</dbReference>
<keyword evidence="2 5" id="KW-0812">Transmembrane</keyword>
<dbReference type="EMBL" id="CP043939">
    <property type="protein sequence ID" value="QER67626.1"/>
    <property type="molecule type" value="Genomic_DNA"/>
</dbReference>
<dbReference type="PANTHER" id="PTHR31851">
    <property type="entry name" value="FE(2+)/MN(2+) TRANSPORTER PCL1"/>
    <property type="match status" value="1"/>
</dbReference>
<feature type="transmembrane region" description="Helical" evidence="5">
    <location>
        <begin position="206"/>
        <end position="224"/>
    </location>
</feature>
<accession>A0A5P1X1C8</accession>
<evidence type="ECO:0000256" key="2">
    <source>
        <dbReference type="ARBA" id="ARBA00022692"/>
    </source>
</evidence>
<dbReference type="RefSeq" id="WP_137601133.1">
    <property type="nucleotide sequence ID" value="NZ_BJEB01000002.1"/>
</dbReference>
<feature type="transmembrane region" description="Helical" evidence="5">
    <location>
        <begin position="46"/>
        <end position="70"/>
    </location>
</feature>
<evidence type="ECO:0000256" key="3">
    <source>
        <dbReference type="ARBA" id="ARBA00022989"/>
    </source>
</evidence>
<feature type="transmembrane region" description="Helical" evidence="5">
    <location>
        <begin position="144"/>
        <end position="170"/>
    </location>
</feature>
<dbReference type="OrthoDB" id="188924at2"/>
<protein>
    <submittedName>
        <fullName evidence="6">VIT family protein</fullName>
    </submittedName>
</protein>
<dbReference type="Pfam" id="PF01988">
    <property type="entry name" value="VIT1"/>
    <property type="match status" value="1"/>
</dbReference>
<feature type="transmembrane region" description="Helical" evidence="5">
    <location>
        <begin position="176"/>
        <end position="194"/>
    </location>
</feature>
<evidence type="ECO:0000313" key="6">
    <source>
        <dbReference type="EMBL" id="QER67626.1"/>
    </source>
</evidence>
<gene>
    <name evidence="6" type="ORF">F0161_06990</name>
</gene>
<sequence>MKNTNKKISLAARVNIIRAGVMGANDGIVSVAGIVIGVAGARVSTYAILLSGLAGMLAGTISMAMGEWVSVSTQRDSEKMAMIHEKERLDNNFGREFEYIKNKYVATGISDTLAAKATNEMLQDQPLEVGVRERYGFNPNEKTSAISAAIASMISFPIGSALPLLTITLLRSGNGILVTMISVVIALIFTGWAAAKLGNADPKKAVVRNVLAGLLTMVVTYIVGTQFV</sequence>
<evidence type="ECO:0000313" key="7">
    <source>
        <dbReference type="Proteomes" id="UP000325295"/>
    </source>
</evidence>
<dbReference type="GO" id="GO:0012505">
    <property type="term" value="C:endomembrane system"/>
    <property type="evidence" value="ECO:0007669"/>
    <property type="project" value="UniProtKB-SubCell"/>
</dbReference>
<dbReference type="GO" id="GO:0030026">
    <property type="term" value="P:intracellular manganese ion homeostasis"/>
    <property type="evidence" value="ECO:0007669"/>
    <property type="project" value="InterPro"/>
</dbReference>
<comment type="subcellular location">
    <subcellularLocation>
        <location evidence="1">Endomembrane system</location>
        <topology evidence="1">Multi-pass membrane protein</topology>
    </subcellularLocation>
</comment>
<evidence type="ECO:0000256" key="5">
    <source>
        <dbReference type="SAM" id="Phobius"/>
    </source>
</evidence>
<dbReference type="KEGG" id="lnn:F0161_06990"/>
<dbReference type="AlphaFoldDB" id="A0A5P1X1C8"/>
<evidence type="ECO:0000256" key="1">
    <source>
        <dbReference type="ARBA" id="ARBA00004127"/>
    </source>
</evidence>
<dbReference type="InterPro" id="IPR008217">
    <property type="entry name" value="Ccc1_fam"/>
</dbReference>